<proteinExistence type="predicted"/>
<dbReference type="EMBL" id="JAKNCJ010000004">
    <property type="protein sequence ID" value="MCL6423665.1"/>
    <property type="molecule type" value="Genomic_DNA"/>
</dbReference>
<accession>A0ABT0R1L7</accession>
<name>A0ABT0R1L7_9MICO</name>
<evidence type="ECO:0000313" key="1">
    <source>
        <dbReference type="EMBL" id="MCL6423665.1"/>
    </source>
</evidence>
<reference evidence="1" key="1">
    <citation type="submission" date="2022-02" db="EMBL/GenBank/DDBJ databases">
        <authorList>
            <person name="Lee M."/>
            <person name="Kim S.-J."/>
            <person name="Jung M.-Y."/>
        </authorList>
    </citation>
    <scope>NUCLEOTIDE SEQUENCE</scope>
    <source>
        <strain evidence="1">JHP9</strain>
    </source>
</reference>
<dbReference type="RefSeq" id="WP_249737739.1">
    <property type="nucleotide sequence ID" value="NZ_JAKNCJ010000004.1"/>
</dbReference>
<organism evidence="1 2">
    <name type="scientific">Brachybacterium equifaecis</name>
    <dbReference type="NCBI Taxonomy" id="2910770"/>
    <lineage>
        <taxon>Bacteria</taxon>
        <taxon>Bacillati</taxon>
        <taxon>Actinomycetota</taxon>
        <taxon>Actinomycetes</taxon>
        <taxon>Micrococcales</taxon>
        <taxon>Dermabacteraceae</taxon>
        <taxon>Brachybacterium</taxon>
    </lineage>
</organism>
<dbReference type="Proteomes" id="UP001203761">
    <property type="component" value="Unassembled WGS sequence"/>
</dbReference>
<keyword evidence="2" id="KW-1185">Reference proteome</keyword>
<comment type="caution">
    <text evidence="1">The sequence shown here is derived from an EMBL/GenBank/DDBJ whole genome shotgun (WGS) entry which is preliminary data.</text>
</comment>
<sequence length="101" mass="10980">MIEKEKIDLHTIRFVGADGSLLDDSAGVGWAMRVVRLLEVPVMALRHLADVGGPLISPQEAELPAEFGEMRVRGYLMLGHLIAPVREDPADGQSEAEDSES</sequence>
<gene>
    <name evidence="1" type="ORF">Bequi_09745</name>
</gene>
<protein>
    <submittedName>
        <fullName evidence="1">Uncharacterized protein</fullName>
    </submittedName>
</protein>
<evidence type="ECO:0000313" key="2">
    <source>
        <dbReference type="Proteomes" id="UP001203761"/>
    </source>
</evidence>